<dbReference type="OrthoDB" id="1470350at2759"/>
<dbReference type="InterPro" id="IPR036396">
    <property type="entry name" value="Cyt_P450_sf"/>
</dbReference>
<dbReference type="SUPFAM" id="SSF48264">
    <property type="entry name" value="Cytochrome P450"/>
    <property type="match status" value="1"/>
</dbReference>
<dbReference type="InterPro" id="IPR001128">
    <property type="entry name" value="Cyt_P450"/>
</dbReference>
<keyword evidence="2" id="KW-1185">Reference proteome</keyword>
<dbReference type="AlphaFoldDB" id="A0A9Q9ATS0"/>
<gene>
    <name evidence="1" type="ORF">Slin15195_G083140</name>
</gene>
<reference evidence="1" key="1">
    <citation type="submission" date="2022-06" db="EMBL/GenBank/DDBJ databases">
        <title>Complete genome sequences of two strains of the flax pathogen Septoria linicola.</title>
        <authorList>
            <person name="Lapalu N."/>
            <person name="Simon A."/>
            <person name="Demenou B."/>
            <person name="Paumier D."/>
            <person name="Guillot M.-P."/>
            <person name="Gout L."/>
            <person name="Valade R."/>
        </authorList>
    </citation>
    <scope>NUCLEOTIDE SEQUENCE</scope>
    <source>
        <strain evidence="1">SE15195</strain>
    </source>
</reference>
<organism evidence="1 2">
    <name type="scientific">Septoria linicola</name>
    <dbReference type="NCBI Taxonomy" id="215465"/>
    <lineage>
        <taxon>Eukaryota</taxon>
        <taxon>Fungi</taxon>
        <taxon>Dikarya</taxon>
        <taxon>Ascomycota</taxon>
        <taxon>Pezizomycotina</taxon>
        <taxon>Dothideomycetes</taxon>
        <taxon>Dothideomycetidae</taxon>
        <taxon>Mycosphaerellales</taxon>
        <taxon>Mycosphaerellaceae</taxon>
        <taxon>Septoria</taxon>
    </lineage>
</organism>
<evidence type="ECO:0000313" key="1">
    <source>
        <dbReference type="EMBL" id="USW54995.1"/>
    </source>
</evidence>
<sequence>MPFVNLLSAVLALLVLCIILPKLLKPRILRLPCVEQGPLFRRLLDEPSIEQIKQWSLAVPNRGLISCRGPFNQERIIVTDPNAAIEVDRQTGGIIASSAGVKKMLSSMLGDGVVTAMNDTHQASSSSRLQAQECSRCLSGHGEQDSASAGQALSSSSLAEFDLHSLLEPITSRLPYLSSVTSEALRLHPVVPVFDRITRQPVTLCSTPLPTGKHLIVPVNAINTFPQFWGPDAGDFQSGGLTIPRAPEEGLPGRVMCVSCLLVLG</sequence>
<dbReference type="GO" id="GO:0016705">
    <property type="term" value="F:oxidoreductase activity, acting on paired donors, with incorporation or reduction of molecular oxygen"/>
    <property type="evidence" value="ECO:0007669"/>
    <property type="project" value="InterPro"/>
</dbReference>
<dbReference type="Proteomes" id="UP001056384">
    <property type="component" value="Chromosome 7"/>
</dbReference>
<dbReference type="EMBL" id="CP099424">
    <property type="protein sequence ID" value="USW54995.1"/>
    <property type="molecule type" value="Genomic_DNA"/>
</dbReference>
<dbReference type="GO" id="GO:0005506">
    <property type="term" value="F:iron ion binding"/>
    <property type="evidence" value="ECO:0007669"/>
    <property type="project" value="InterPro"/>
</dbReference>
<dbReference type="GO" id="GO:0004497">
    <property type="term" value="F:monooxygenase activity"/>
    <property type="evidence" value="ECO:0007669"/>
    <property type="project" value="InterPro"/>
</dbReference>
<dbReference type="Gene3D" id="1.10.630.10">
    <property type="entry name" value="Cytochrome P450"/>
    <property type="match status" value="1"/>
</dbReference>
<proteinExistence type="predicted"/>
<dbReference type="GO" id="GO:0020037">
    <property type="term" value="F:heme binding"/>
    <property type="evidence" value="ECO:0007669"/>
    <property type="project" value="InterPro"/>
</dbReference>
<accession>A0A9Q9ATS0</accession>
<protein>
    <submittedName>
        <fullName evidence="1">Cytochrome P450</fullName>
    </submittedName>
</protein>
<name>A0A9Q9ATS0_9PEZI</name>
<evidence type="ECO:0000313" key="2">
    <source>
        <dbReference type="Proteomes" id="UP001056384"/>
    </source>
</evidence>
<dbReference type="Pfam" id="PF00067">
    <property type="entry name" value="p450"/>
    <property type="match status" value="1"/>
</dbReference>